<evidence type="ECO:0000313" key="4">
    <source>
        <dbReference type="Proteomes" id="UP000501452"/>
    </source>
</evidence>
<feature type="transmembrane region" description="Helical" evidence="1">
    <location>
        <begin position="155"/>
        <end position="176"/>
    </location>
</feature>
<feature type="domain" description="TQO small subunit DoxD" evidence="2">
    <location>
        <begin position="49"/>
        <end position="193"/>
    </location>
</feature>
<feature type="transmembrane region" description="Helical" evidence="1">
    <location>
        <begin position="116"/>
        <end position="143"/>
    </location>
</feature>
<dbReference type="EMBL" id="CP045119">
    <property type="protein sequence ID" value="QIN84878.1"/>
    <property type="molecule type" value="Genomic_DNA"/>
</dbReference>
<keyword evidence="1" id="KW-0472">Membrane</keyword>
<organism evidence="3 4">
    <name type="scientific">Rubrobacter tropicus</name>
    <dbReference type="NCBI Taxonomy" id="2653851"/>
    <lineage>
        <taxon>Bacteria</taxon>
        <taxon>Bacillati</taxon>
        <taxon>Actinomycetota</taxon>
        <taxon>Rubrobacteria</taxon>
        <taxon>Rubrobacterales</taxon>
        <taxon>Rubrobacteraceae</taxon>
        <taxon>Rubrobacter</taxon>
    </lineage>
</organism>
<dbReference type="Proteomes" id="UP000501452">
    <property type="component" value="Chromosome"/>
</dbReference>
<dbReference type="Pfam" id="PF04173">
    <property type="entry name" value="DoxD"/>
    <property type="match status" value="1"/>
</dbReference>
<dbReference type="AlphaFoldDB" id="A0A6G8QEL0"/>
<sequence>MYDAMIPAFLPALPYLYVSSLSRAPRGAYVRWERHRSWRGDLPLNGMVWVRVLVGAVWLNGGIEKLLNPDFPRQFADSLAAGGFVSQAPPFFRGFMQGTVVPNAELFAQIVRAGELTLGIALLLGFLTNLAAVGSIVLSSMILLSAGGVRLGTGLGAPEFITINVLVALISLVIIFSPAAKRLSVDAGLARRSPGLSPLLVNRRERT</sequence>
<reference evidence="3 4" key="1">
    <citation type="submission" date="2019-10" db="EMBL/GenBank/DDBJ databases">
        <title>Rubrobacter sp nov SCSIO 52090 isolated from a deep-sea sediment in the South China Sea.</title>
        <authorList>
            <person name="Chen R.W."/>
        </authorList>
    </citation>
    <scope>NUCLEOTIDE SEQUENCE [LARGE SCALE GENOMIC DNA]</scope>
    <source>
        <strain evidence="3 4">SCSIO 52909</strain>
    </source>
</reference>
<gene>
    <name evidence="3" type="ORF">GBA63_21205</name>
</gene>
<dbReference type="InterPro" id="IPR007301">
    <property type="entry name" value="DoxD"/>
</dbReference>
<evidence type="ECO:0000256" key="1">
    <source>
        <dbReference type="SAM" id="Phobius"/>
    </source>
</evidence>
<dbReference type="KEGG" id="rub:GBA63_21205"/>
<keyword evidence="4" id="KW-1185">Reference proteome</keyword>
<dbReference type="PANTHER" id="PTHR39157">
    <property type="entry name" value="INTEGRAL MEMBRANE PROTEIN-RELATED"/>
    <property type="match status" value="1"/>
</dbReference>
<accession>A0A6G8QEL0</accession>
<evidence type="ECO:0000313" key="3">
    <source>
        <dbReference type="EMBL" id="QIN84878.1"/>
    </source>
</evidence>
<evidence type="ECO:0000259" key="2">
    <source>
        <dbReference type="Pfam" id="PF04173"/>
    </source>
</evidence>
<keyword evidence="1" id="KW-1133">Transmembrane helix</keyword>
<name>A0A6G8QEL0_9ACTN</name>
<protein>
    <submittedName>
        <fullName evidence="3">DoxX family membrane protein</fullName>
    </submittedName>
</protein>
<dbReference type="PANTHER" id="PTHR39157:SF1">
    <property type="entry name" value="DOXX FAMILY PROTEIN"/>
    <property type="match status" value="1"/>
</dbReference>
<keyword evidence="1" id="KW-0812">Transmembrane</keyword>
<proteinExistence type="predicted"/>